<dbReference type="Pfam" id="PF20431">
    <property type="entry name" value="E_motif"/>
    <property type="match status" value="1"/>
</dbReference>
<evidence type="ECO:0000313" key="3">
    <source>
        <dbReference type="EnsemblPlants" id="Kaladp1221s0047.1.v1.1.CDS.1"/>
    </source>
</evidence>
<dbReference type="EnsemblPlants" id="Kaladp1221s0047.1.v1.1">
    <property type="protein sequence ID" value="Kaladp1221s0047.1.v1.1.CDS.1"/>
    <property type="gene ID" value="Kaladp1221s0047.v1.1"/>
</dbReference>
<dbReference type="GO" id="GO:0009451">
    <property type="term" value="P:RNA modification"/>
    <property type="evidence" value="ECO:0007669"/>
    <property type="project" value="InterPro"/>
</dbReference>
<sequence>MVGIRFRLFTELLVPKPSKCVLVRRHHFTDHSTTTTNLISRYFSLLHSSPTLKHLRHLHARLLRTCLYQHVILTSKLISVYSRLNSLLPHSLSLFLHMPTRNTYSWNILIGEFSRSHLPHKALQLFALMRVSSIAPDLFTLPLVLRASAASGSIKHGTSTHGLCFKMGADMSLFVGSALVFMYVTFDKLVDARNVFDRMPDRDSVLWTSMLAGYAQQEEPAAGLSLFRDMVEHRVELDGVVMVSLLLVCGHLGLLKQGKSVHGWCVRKCLFLGLSLGNALIDTYVKCAKLKYSHAVFDQMPERDVISYSAIILGYGLTNKVDMALSLFDSMLSQGIKPNDVTFLGVLSACAHGGLVPSARNYFTMMRENGVAPELKHYACMVDCLARAGLVQDAEELVQQMPIEADGAVLGALLSGCRLHGDVEVGERVAKKLIKLEPEKPGYYVLLCNIYAEAGRYDEAENLRKVMRDRCLSKSPAFSSI</sequence>
<accession>A0A7N0VMW1</accession>
<dbReference type="NCBIfam" id="TIGR00756">
    <property type="entry name" value="PPR"/>
    <property type="match status" value="4"/>
</dbReference>
<dbReference type="Gene3D" id="1.25.40.10">
    <property type="entry name" value="Tetratricopeptide repeat domain"/>
    <property type="match status" value="3"/>
</dbReference>
<dbReference type="AlphaFoldDB" id="A0A7N0VMW1"/>
<dbReference type="PANTHER" id="PTHR47926">
    <property type="entry name" value="PENTATRICOPEPTIDE REPEAT-CONTAINING PROTEIN"/>
    <property type="match status" value="1"/>
</dbReference>
<feature type="repeat" description="PPR" evidence="2">
    <location>
        <begin position="304"/>
        <end position="338"/>
    </location>
</feature>
<keyword evidence="4" id="KW-1185">Reference proteome</keyword>
<evidence type="ECO:0000256" key="1">
    <source>
        <dbReference type="ARBA" id="ARBA00022737"/>
    </source>
</evidence>
<name>A0A7N0VMW1_KALFE</name>
<dbReference type="PROSITE" id="PS51375">
    <property type="entry name" value="PPR"/>
    <property type="match status" value="4"/>
</dbReference>
<dbReference type="Pfam" id="PF13041">
    <property type="entry name" value="PPR_2"/>
    <property type="match status" value="1"/>
</dbReference>
<dbReference type="InterPro" id="IPR002885">
    <property type="entry name" value="PPR_rpt"/>
</dbReference>
<reference evidence="3" key="1">
    <citation type="submission" date="2021-01" db="UniProtKB">
        <authorList>
            <consortium name="EnsemblPlants"/>
        </authorList>
    </citation>
    <scope>IDENTIFICATION</scope>
</reference>
<keyword evidence="1" id="KW-0677">Repeat</keyword>
<feature type="repeat" description="PPR" evidence="2">
    <location>
        <begin position="339"/>
        <end position="373"/>
    </location>
</feature>
<feature type="repeat" description="PPR" evidence="2">
    <location>
        <begin position="102"/>
        <end position="136"/>
    </location>
</feature>
<dbReference type="Gramene" id="Kaladp1221s0047.1.v1.1">
    <property type="protein sequence ID" value="Kaladp1221s0047.1.v1.1.CDS.1"/>
    <property type="gene ID" value="Kaladp1221s0047.v1.1"/>
</dbReference>
<dbReference type="FunFam" id="1.25.40.10:FF:000878">
    <property type="entry name" value="Pentatricopeptide repeat-containing protein"/>
    <property type="match status" value="1"/>
</dbReference>
<evidence type="ECO:0000313" key="4">
    <source>
        <dbReference type="Proteomes" id="UP000594263"/>
    </source>
</evidence>
<protein>
    <recommendedName>
        <fullName evidence="5">Pentatricopeptide repeat-containing protein</fullName>
    </recommendedName>
</protein>
<dbReference type="FunFam" id="1.25.40.10:FF:000344">
    <property type="entry name" value="Pentatricopeptide repeat-containing protein"/>
    <property type="match status" value="1"/>
</dbReference>
<evidence type="ECO:0000256" key="2">
    <source>
        <dbReference type="PROSITE-ProRule" id="PRU00708"/>
    </source>
</evidence>
<organism evidence="3 4">
    <name type="scientific">Kalanchoe fedtschenkoi</name>
    <name type="common">Lavender scallops</name>
    <name type="synonym">South American air plant</name>
    <dbReference type="NCBI Taxonomy" id="63787"/>
    <lineage>
        <taxon>Eukaryota</taxon>
        <taxon>Viridiplantae</taxon>
        <taxon>Streptophyta</taxon>
        <taxon>Embryophyta</taxon>
        <taxon>Tracheophyta</taxon>
        <taxon>Spermatophyta</taxon>
        <taxon>Magnoliopsida</taxon>
        <taxon>eudicotyledons</taxon>
        <taxon>Gunneridae</taxon>
        <taxon>Pentapetalae</taxon>
        <taxon>Saxifragales</taxon>
        <taxon>Crassulaceae</taxon>
        <taxon>Kalanchoe</taxon>
    </lineage>
</organism>
<dbReference type="InterPro" id="IPR046848">
    <property type="entry name" value="E_motif"/>
</dbReference>
<dbReference type="PANTHER" id="PTHR47926:SF344">
    <property type="entry name" value="OS07G0636900 PROTEIN"/>
    <property type="match status" value="1"/>
</dbReference>
<proteinExistence type="predicted"/>
<dbReference type="Pfam" id="PF01535">
    <property type="entry name" value="PPR"/>
    <property type="match status" value="3"/>
</dbReference>
<dbReference type="OMA" id="FHGLCVK"/>
<dbReference type="InterPro" id="IPR011990">
    <property type="entry name" value="TPR-like_helical_dom_sf"/>
</dbReference>
<dbReference type="InterPro" id="IPR046960">
    <property type="entry name" value="PPR_At4g14850-like_plant"/>
</dbReference>
<dbReference type="Proteomes" id="UP000594263">
    <property type="component" value="Unplaced"/>
</dbReference>
<dbReference type="GO" id="GO:0003723">
    <property type="term" value="F:RNA binding"/>
    <property type="evidence" value="ECO:0007669"/>
    <property type="project" value="InterPro"/>
</dbReference>
<feature type="repeat" description="PPR" evidence="2">
    <location>
        <begin position="203"/>
        <end position="237"/>
    </location>
</feature>
<evidence type="ECO:0008006" key="5">
    <source>
        <dbReference type="Google" id="ProtNLM"/>
    </source>
</evidence>